<evidence type="ECO:0000313" key="2">
    <source>
        <dbReference type="Proteomes" id="UP000259683"/>
    </source>
</evidence>
<proteinExistence type="predicted"/>
<organism evidence="1 2">
    <name type="scientific">Caulobacter phage CcrSC</name>
    <dbReference type="NCBI Taxonomy" id="2283272"/>
    <lineage>
        <taxon>Viruses</taxon>
        <taxon>Duplodnaviria</taxon>
        <taxon>Heunggongvirae</taxon>
        <taxon>Uroviricota</taxon>
        <taxon>Caudoviricetes</taxon>
        <taxon>Jeanschmidtviridae</taxon>
        <taxon>Bertelyvirus</taxon>
        <taxon>Bertelyvirus SC</taxon>
    </lineage>
</organism>
<keyword evidence="2" id="KW-1185">Reference proteome</keyword>
<accession>A0A385EFZ2</accession>
<dbReference type="EMBL" id="MH588547">
    <property type="protein sequence ID" value="AXQ69639.1"/>
    <property type="molecule type" value="Genomic_DNA"/>
</dbReference>
<name>A0A385EFZ2_9CAUD</name>
<dbReference type="Proteomes" id="UP000259683">
    <property type="component" value="Segment"/>
</dbReference>
<reference evidence="1" key="1">
    <citation type="submission" date="2018-07" db="EMBL/GenBank/DDBJ databases">
        <authorList>
            <person name="Wilson K.M."/>
            <person name="Ely B."/>
        </authorList>
    </citation>
    <scope>NUCLEOTIDE SEQUENCE</scope>
</reference>
<gene>
    <name evidence="1" type="ORF">CcrSC_gp057c</name>
</gene>
<protein>
    <submittedName>
        <fullName evidence="1">Uncharacterized protein</fullName>
    </submittedName>
</protein>
<sequence>MIGRTHEDLLAIFHADDGTTKDMLKVLQRDQRINPCALATLSAWNTLQELGLAPFDARLQTKLIHYLYVDMKNSFPARS</sequence>
<evidence type="ECO:0000313" key="1">
    <source>
        <dbReference type="EMBL" id="AXQ69639.1"/>
    </source>
</evidence>
<reference evidence="1" key="2">
    <citation type="submission" date="2021-07" db="EMBL/GenBank/DDBJ databases">
        <title>Giant CbK-like Caulobacter bacteriophages have genetically divergent genomes.</title>
        <authorList>
            <person name="Wilson K."/>
            <person name="Ely B."/>
        </authorList>
    </citation>
    <scope>NUCLEOTIDE SEQUENCE</scope>
</reference>